<feature type="region of interest" description="Disordered" evidence="1">
    <location>
        <begin position="109"/>
        <end position="128"/>
    </location>
</feature>
<protein>
    <recommendedName>
        <fullName evidence="2">Histidine kinase/HSP90-like ATPase domain-containing protein</fullName>
    </recommendedName>
</protein>
<feature type="domain" description="Histidine kinase/HSP90-like ATPase" evidence="2">
    <location>
        <begin position="41"/>
        <end position="149"/>
    </location>
</feature>
<name>A0A4U1J4G1_9BACT</name>
<proteinExistence type="predicted"/>
<evidence type="ECO:0000313" key="4">
    <source>
        <dbReference type="Proteomes" id="UP000309215"/>
    </source>
</evidence>
<comment type="caution">
    <text evidence="3">The sequence shown here is derived from an EMBL/GenBank/DDBJ whole genome shotgun (WGS) entry which is preliminary data.</text>
</comment>
<dbReference type="OrthoDB" id="5520400at2"/>
<sequence length="179" mass="18790">MCGRALPGPLMSKLPSLVPEPLSFDIGNEHDRFWCAAEGRRYASVIGFDAKAQGEVAICIAELVSNVAKFAGRGTLALSTVTEPRLGMRIVVEDAGPGIDNPASVFEDGFSEGRRLEPGTQRRSGQGLGVGLGAVARMMSHVEMENAPGRGLRVVCIKWLDPPRGGSGAFPASGPSSAR</sequence>
<dbReference type="Proteomes" id="UP000309215">
    <property type="component" value="Unassembled WGS sequence"/>
</dbReference>
<dbReference type="AlphaFoldDB" id="A0A4U1J4G1"/>
<keyword evidence="4" id="KW-1185">Reference proteome</keyword>
<evidence type="ECO:0000256" key="1">
    <source>
        <dbReference type="SAM" id="MobiDB-lite"/>
    </source>
</evidence>
<dbReference type="SUPFAM" id="SSF55874">
    <property type="entry name" value="ATPase domain of HSP90 chaperone/DNA topoisomerase II/histidine kinase"/>
    <property type="match status" value="1"/>
</dbReference>
<dbReference type="Pfam" id="PF13581">
    <property type="entry name" value="HATPase_c_2"/>
    <property type="match status" value="1"/>
</dbReference>
<evidence type="ECO:0000259" key="2">
    <source>
        <dbReference type="Pfam" id="PF13581"/>
    </source>
</evidence>
<gene>
    <name evidence="3" type="ORF">E8A74_29810</name>
</gene>
<evidence type="ECO:0000313" key="3">
    <source>
        <dbReference type="EMBL" id="TKD02062.1"/>
    </source>
</evidence>
<dbReference type="InterPro" id="IPR036890">
    <property type="entry name" value="HATPase_C_sf"/>
</dbReference>
<dbReference type="EMBL" id="SSMQ01000036">
    <property type="protein sequence ID" value="TKD02062.1"/>
    <property type="molecule type" value="Genomic_DNA"/>
</dbReference>
<dbReference type="InterPro" id="IPR003594">
    <property type="entry name" value="HATPase_dom"/>
</dbReference>
<dbReference type="Gene3D" id="3.30.565.10">
    <property type="entry name" value="Histidine kinase-like ATPase, C-terminal domain"/>
    <property type="match status" value="1"/>
</dbReference>
<accession>A0A4U1J4G1</accession>
<reference evidence="3 4" key="1">
    <citation type="submission" date="2019-04" db="EMBL/GenBank/DDBJ databases">
        <authorList>
            <person name="Li Y."/>
            <person name="Wang J."/>
        </authorList>
    </citation>
    <scope>NUCLEOTIDE SEQUENCE [LARGE SCALE GENOMIC DNA]</scope>
    <source>
        <strain evidence="3 4">DSM 14668</strain>
    </source>
</reference>
<organism evidence="3 4">
    <name type="scientific">Polyangium fumosum</name>
    <dbReference type="NCBI Taxonomy" id="889272"/>
    <lineage>
        <taxon>Bacteria</taxon>
        <taxon>Pseudomonadati</taxon>
        <taxon>Myxococcota</taxon>
        <taxon>Polyangia</taxon>
        <taxon>Polyangiales</taxon>
        <taxon>Polyangiaceae</taxon>
        <taxon>Polyangium</taxon>
    </lineage>
</organism>